<organism evidence="2 3">
    <name type="scientific">Bacillus bruguierae</name>
    <dbReference type="NCBI Taxonomy" id="3127667"/>
    <lineage>
        <taxon>Bacteria</taxon>
        <taxon>Bacillati</taxon>
        <taxon>Bacillota</taxon>
        <taxon>Bacilli</taxon>
        <taxon>Bacillales</taxon>
        <taxon>Bacillaceae</taxon>
        <taxon>Bacillus</taxon>
    </lineage>
</organism>
<accession>A0ABU8FCK6</accession>
<reference evidence="2 3" key="1">
    <citation type="submission" date="2024-01" db="EMBL/GenBank/DDBJ databases">
        <title>Seven novel Bacillus-like species.</title>
        <authorList>
            <person name="Liu G."/>
        </authorList>
    </citation>
    <scope>NUCLEOTIDE SEQUENCE [LARGE SCALE GENOMIC DNA]</scope>
    <source>
        <strain evidence="2 3">FJAT-51639</strain>
    </source>
</reference>
<keyword evidence="1" id="KW-0472">Membrane</keyword>
<gene>
    <name evidence="2" type="ORF">WAZ07_03570</name>
</gene>
<evidence type="ECO:0000256" key="1">
    <source>
        <dbReference type="SAM" id="Phobius"/>
    </source>
</evidence>
<keyword evidence="1" id="KW-1133">Transmembrane helix</keyword>
<name>A0ABU8FCK6_9BACI</name>
<evidence type="ECO:0000313" key="3">
    <source>
        <dbReference type="Proteomes" id="UP001372526"/>
    </source>
</evidence>
<keyword evidence="3" id="KW-1185">Reference proteome</keyword>
<comment type="caution">
    <text evidence="2">The sequence shown here is derived from an EMBL/GenBank/DDBJ whole genome shotgun (WGS) entry which is preliminary data.</text>
</comment>
<evidence type="ECO:0000313" key="2">
    <source>
        <dbReference type="EMBL" id="MEI4800417.1"/>
    </source>
</evidence>
<dbReference type="EMBL" id="JBAWSX010000001">
    <property type="protein sequence ID" value="MEI4800417.1"/>
    <property type="molecule type" value="Genomic_DNA"/>
</dbReference>
<feature type="transmembrane region" description="Helical" evidence="1">
    <location>
        <begin position="33"/>
        <end position="50"/>
    </location>
</feature>
<dbReference type="Proteomes" id="UP001372526">
    <property type="component" value="Unassembled WGS sequence"/>
</dbReference>
<proteinExistence type="predicted"/>
<dbReference type="RefSeq" id="WP_336471325.1">
    <property type="nucleotide sequence ID" value="NZ_JBAWSX010000001.1"/>
</dbReference>
<keyword evidence="1" id="KW-0812">Transmembrane</keyword>
<sequence>MNILNWFISLFTFGRGTQRVFQLFRNRRNNRNWIWISLLSIGTIFGLAASRNTNMMRPFQRFFRGLQNRTVMPMNLNLTNMEIANEITPDKPKNY</sequence>
<protein>
    <submittedName>
        <fullName evidence="2">Uncharacterized protein</fullName>
    </submittedName>
</protein>